<reference evidence="1" key="1">
    <citation type="submission" date="2018-02" db="EMBL/GenBank/DDBJ databases">
        <title>Rhizophora mucronata_Transcriptome.</title>
        <authorList>
            <person name="Meera S.P."/>
            <person name="Sreeshan A."/>
            <person name="Augustine A."/>
        </authorList>
    </citation>
    <scope>NUCLEOTIDE SEQUENCE</scope>
    <source>
        <tissue evidence="1">Leaf</tissue>
    </source>
</reference>
<proteinExistence type="predicted"/>
<evidence type="ECO:0000313" key="1">
    <source>
        <dbReference type="EMBL" id="MBX50938.1"/>
    </source>
</evidence>
<protein>
    <submittedName>
        <fullName evidence="1">Uncharacterized protein</fullName>
    </submittedName>
</protein>
<sequence>MRKTTVSFVSVQGHFLLFSRLDRALYGYRPPHSYQCLRSHVPHIERHSHYGRCALRL</sequence>
<dbReference type="AlphaFoldDB" id="A0A2P2P869"/>
<accession>A0A2P2P869</accession>
<name>A0A2P2P869_RHIMU</name>
<organism evidence="1">
    <name type="scientific">Rhizophora mucronata</name>
    <name type="common">Asiatic mangrove</name>
    <dbReference type="NCBI Taxonomy" id="61149"/>
    <lineage>
        <taxon>Eukaryota</taxon>
        <taxon>Viridiplantae</taxon>
        <taxon>Streptophyta</taxon>
        <taxon>Embryophyta</taxon>
        <taxon>Tracheophyta</taxon>
        <taxon>Spermatophyta</taxon>
        <taxon>Magnoliopsida</taxon>
        <taxon>eudicotyledons</taxon>
        <taxon>Gunneridae</taxon>
        <taxon>Pentapetalae</taxon>
        <taxon>rosids</taxon>
        <taxon>fabids</taxon>
        <taxon>Malpighiales</taxon>
        <taxon>Rhizophoraceae</taxon>
        <taxon>Rhizophora</taxon>
    </lineage>
</organism>
<dbReference type="EMBL" id="GGEC01070454">
    <property type="protein sequence ID" value="MBX50938.1"/>
    <property type="molecule type" value="Transcribed_RNA"/>
</dbReference>